<gene>
    <name evidence="2" type="ORF">DAPPUDRAFT_332254</name>
</gene>
<name>E9HPF4_DAPPU</name>
<dbReference type="STRING" id="6669.E9HPF4"/>
<keyword evidence="3" id="KW-1185">Reference proteome</keyword>
<dbReference type="EMBL" id="GL732705">
    <property type="protein sequence ID" value="EFX66381.1"/>
    <property type="molecule type" value="Genomic_DNA"/>
</dbReference>
<protein>
    <submittedName>
        <fullName evidence="2">Uncharacterized protein</fullName>
    </submittedName>
</protein>
<proteinExistence type="predicted"/>
<dbReference type="AlphaFoldDB" id="E9HPF4"/>
<dbReference type="KEGG" id="dpx:DAPPUDRAFT_332254"/>
<evidence type="ECO:0000313" key="3">
    <source>
        <dbReference type="Proteomes" id="UP000000305"/>
    </source>
</evidence>
<evidence type="ECO:0000313" key="2">
    <source>
        <dbReference type="EMBL" id="EFX66381.1"/>
    </source>
</evidence>
<accession>E9HPF4</accession>
<organism evidence="2 3">
    <name type="scientific">Daphnia pulex</name>
    <name type="common">Water flea</name>
    <dbReference type="NCBI Taxonomy" id="6669"/>
    <lineage>
        <taxon>Eukaryota</taxon>
        <taxon>Metazoa</taxon>
        <taxon>Ecdysozoa</taxon>
        <taxon>Arthropoda</taxon>
        <taxon>Crustacea</taxon>
        <taxon>Branchiopoda</taxon>
        <taxon>Diplostraca</taxon>
        <taxon>Cladocera</taxon>
        <taxon>Anomopoda</taxon>
        <taxon>Daphniidae</taxon>
        <taxon>Daphnia</taxon>
    </lineage>
</organism>
<dbReference type="HOGENOM" id="CLU_2471330_0_0_1"/>
<reference evidence="2 3" key="1">
    <citation type="journal article" date="2011" name="Science">
        <title>The ecoresponsive genome of Daphnia pulex.</title>
        <authorList>
            <person name="Colbourne J.K."/>
            <person name="Pfrender M.E."/>
            <person name="Gilbert D."/>
            <person name="Thomas W.K."/>
            <person name="Tucker A."/>
            <person name="Oakley T.H."/>
            <person name="Tokishita S."/>
            <person name="Aerts A."/>
            <person name="Arnold G.J."/>
            <person name="Basu M.K."/>
            <person name="Bauer D.J."/>
            <person name="Caceres C.E."/>
            <person name="Carmel L."/>
            <person name="Casola C."/>
            <person name="Choi J.H."/>
            <person name="Detter J.C."/>
            <person name="Dong Q."/>
            <person name="Dusheyko S."/>
            <person name="Eads B.D."/>
            <person name="Frohlich T."/>
            <person name="Geiler-Samerotte K.A."/>
            <person name="Gerlach D."/>
            <person name="Hatcher P."/>
            <person name="Jogdeo S."/>
            <person name="Krijgsveld J."/>
            <person name="Kriventseva E.V."/>
            <person name="Kultz D."/>
            <person name="Laforsch C."/>
            <person name="Lindquist E."/>
            <person name="Lopez J."/>
            <person name="Manak J.R."/>
            <person name="Muller J."/>
            <person name="Pangilinan J."/>
            <person name="Patwardhan R.P."/>
            <person name="Pitluck S."/>
            <person name="Pritham E.J."/>
            <person name="Rechtsteiner A."/>
            <person name="Rho M."/>
            <person name="Rogozin I.B."/>
            <person name="Sakarya O."/>
            <person name="Salamov A."/>
            <person name="Schaack S."/>
            <person name="Shapiro H."/>
            <person name="Shiga Y."/>
            <person name="Skalitzky C."/>
            <person name="Smith Z."/>
            <person name="Souvorov A."/>
            <person name="Sung W."/>
            <person name="Tang Z."/>
            <person name="Tsuchiya D."/>
            <person name="Tu H."/>
            <person name="Vos H."/>
            <person name="Wang M."/>
            <person name="Wolf Y.I."/>
            <person name="Yamagata H."/>
            <person name="Yamada T."/>
            <person name="Ye Y."/>
            <person name="Shaw J.R."/>
            <person name="Andrews J."/>
            <person name="Crease T.J."/>
            <person name="Tang H."/>
            <person name="Lucas S.M."/>
            <person name="Robertson H.M."/>
            <person name="Bork P."/>
            <person name="Koonin E.V."/>
            <person name="Zdobnov E.M."/>
            <person name="Grigoriev I.V."/>
            <person name="Lynch M."/>
            <person name="Boore J.L."/>
        </authorList>
    </citation>
    <scope>NUCLEOTIDE SEQUENCE [LARGE SCALE GENOMIC DNA]</scope>
</reference>
<dbReference type="Proteomes" id="UP000000305">
    <property type="component" value="Unassembled WGS sequence"/>
</dbReference>
<evidence type="ECO:0000256" key="1">
    <source>
        <dbReference type="SAM" id="MobiDB-lite"/>
    </source>
</evidence>
<feature type="region of interest" description="Disordered" evidence="1">
    <location>
        <begin position="1"/>
        <end position="25"/>
    </location>
</feature>
<dbReference type="InParanoid" id="E9HPF4"/>
<sequence>MAEHSHDAPVLDVTGKERQDPSSDAKEAEWDFRRCVYSRCFFHFVLTNGKHPFGDNGIERELNVKNMIMKFILPNGNQKLKKYKLLVL</sequence>